<comment type="caution">
    <text evidence="2">The sequence shown here is derived from an EMBL/GenBank/DDBJ whole genome shotgun (WGS) entry which is preliminary data.</text>
</comment>
<feature type="compositionally biased region" description="Low complexity" evidence="1">
    <location>
        <begin position="291"/>
        <end position="312"/>
    </location>
</feature>
<dbReference type="EMBL" id="BLLF01000838">
    <property type="protein sequence ID" value="GFH15340.1"/>
    <property type="molecule type" value="Genomic_DNA"/>
</dbReference>
<dbReference type="AlphaFoldDB" id="A0A699Z0M6"/>
<feature type="region of interest" description="Disordered" evidence="1">
    <location>
        <begin position="102"/>
        <end position="135"/>
    </location>
</feature>
<sequence length="504" mass="52746">MDTHRSLTAVEKCRGKIGIQGNLSAASVMAPLAGKCTAHRVRRWDPSRDSAEVARIYKEVRLVTAAREKPRSLLSEGLTSFGTGIDSRKASEYAAAAVQQLARQHSRKHSASQAARQLRPLEQGPPAPAPPAPALRAAWPRPGWLLPRLGWGLYPTSSSAGLGGSQAGSTAPLNGGGASQATLASCSPYSDEAGGAGSQQHPSPAPRLHEEQQPGALRSSEVSQAGLKGWSGWRVGGAESWHPAPGSGQVTPAHTSKSLQQAGKEGGRQLGCEPQSPAAPTSNSPGGSLGGLSLPAAAARPAGAPAAAHPAGPVAPLPPPPEARPQCGPDEQGHVPAAAGEGGSSCAAESCREARQVALWLPRREGGTRSDPWTLAGQESGGGLRWSAKLAKGDTWRVRPCRCSPAAVRWQRTSIWLEVAEGNTPALNLYRQEGYVPVRQLGWPWRSGVQVCMRKVLRRQVQPVSSSHLSDKRAAAPSLGNCNRNTVATQTASRVFVWDSAKDD</sequence>
<organism evidence="2 3">
    <name type="scientific">Haematococcus lacustris</name>
    <name type="common">Green alga</name>
    <name type="synonym">Haematococcus pluvialis</name>
    <dbReference type="NCBI Taxonomy" id="44745"/>
    <lineage>
        <taxon>Eukaryota</taxon>
        <taxon>Viridiplantae</taxon>
        <taxon>Chlorophyta</taxon>
        <taxon>core chlorophytes</taxon>
        <taxon>Chlorophyceae</taxon>
        <taxon>CS clade</taxon>
        <taxon>Chlamydomonadales</taxon>
        <taxon>Haematococcaceae</taxon>
        <taxon>Haematococcus</taxon>
    </lineage>
</organism>
<feature type="compositionally biased region" description="Pro residues" evidence="1">
    <location>
        <begin position="313"/>
        <end position="323"/>
    </location>
</feature>
<feature type="compositionally biased region" description="Polar residues" evidence="1">
    <location>
        <begin position="179"/>
        <end position="188"/>
    </location>
</feature>
<gene>
    <name evidence="2" type="ORF">HaLaN_11548</name>
</gene>
<feature type="compositionally biased region" description="Polar residues" evidence="1">
    <location>
        <begin position="248"/>
        <end position="261"/>
    </location>
</feature>
<feature type="region of interest" description="Disordered" evidence="1">
    <location>
        <begin position="160"/>
        <end position="345"/>
    </location>
</feature>
<dbReference type="Gene3D" id="3.40.630.30">
    <property type="match status" value="1"/>
</dbReference>
<evidence type="ECO:0000256" key="1">
    <source>
        <dbReference type="SAM" id="MobiDB-lite"/>
    </source>
</evidence>
<protein>
    <submittedName>
        <fullName evidence="2">Uncharacterized protein</fullName>
    </submittedName>
</protein>
<dbReference type="Proteomes" id="UP000485058">
    <property type="component" value="Unassembled WGS sequence"/>
</dbReference>
<name>A0A699Z0M6_HAELA</name>
<keyword evidence="3" id="KW-1185">Reference proteome</keyword>
<accession>A0A699Z0M6</accession>
<evidence type="ECO:0000313" key="3">
    <source>
        <dbReference type="Proteomes" id="UP000485058"/>
    </source>
</evidence>
<dbReference type="SUPFAM" id="SSF55729">
    <property type="entry name" value="Acyl-CoA N-acyltransferases (Nat)"/>
    <property type="match status" value="1"/>
</dbReference>
<evidence type="ECO:0000313" key="2">
    <source>
        <dbReference type="EMBL" id="GFH15340.1"/>
    </source>
</evidence>
<reference evidence="2 3" key="1">
    <citation type="submission" date="2020-02" db="EMBL/GenBank/DDBJ databases">
        <title>Draft genome sequence of Haematococcus lacustris strain NIES-144.</title>
        <authorList>
            <person name="Morimoto D."/>
            <person name="Nakagawa S."/>
            <person name="Yoshida T."/>
            <person name="Sawayama S."/>
        </authorList>
    </citation>
    <scope>NUCLEOTIDE SEQUENCE [LARGE SCALE GENOMIC DNA]</scope>
    <source>
        <strain evidence="2 3">NIES-144</strain>
    </source>
</reference>
<feature type="compositionally biased region" description="Pro residues" evidence="1">
    <location>
        <begin position="123"/>
        <end position="133"/>
    </location>
</feature>
<proteinExistence type="predicted"/>
<dbReference type="InterPro" id="IPR016181">
    <property type="entry name" value="Acyl_CoA_acyltransferase"/>
</dbReference>